<feature type="domain" description="Cupin type-2" evidence="1">
    <location>
        <begin position="40"/>
        <end position="97"/>
    </location>
</feature>
<dbReference type="InterPro" id="IPR014710">
    <property type="entry name" value="RmlC-like_jellyroll"/>
</dbReference>
<gene>
    <name evidence="2" type="ORF">SAMN00017405_1676</name>
</gene>
<dbReference type="STRING" id="656914.SAMN00017405_1676"/>
<dbReference type="CDD" id="cd06981">
    <property type="entry name" value="cupin_reut_a1446"/>
    <property type="match status" value="1"/>
</dbReference>
<dbReference type="InterPro" id="IPR011051">
    <property type="entry name" value="RmlC_Cupin_sf"/>
</dbReference>
<dbReference type="EMBL" id="FWWT01000012">
    <property type="protein sequence ID" value="SMB85804.1"/>
    <property type="molecule type" value="Genomic_DNA"/>
</dbReference>
<keyword evidence="3" id="KW-1185">Reference proteome</keyword>
<dbReference type="InterPro" id="IPR013096">
    <property type="entry name" value="Cupin_2"/>
</dbReference>
<evidence type="ECO:0000313" key="2">
    <source>
        <dbReference type="EMBL" id="SMB85804.1"/>
    </source>
</evidence>
<sequence>MNIYDLPQLPLTEELVTNLLKNKNVRVERIISAGQTTDWYDQDETEFVILLQGNASLEFENKEVSLKQGETILINAHEKHRVSYTSSEPPCIWLCIFTK</sequence>
<dbReference type="Proteomes" id="UP000192731">
    <property type="component" value="Unassembled WGS sequence"/>
</dbReference>
<evidence type="ECO:0000259" key="1">
    <source>
        <dbReference type="Pfam" id="PF07883"/>
    </source>
</evidence>
<evidence type="ECO:0000313" key="3">
    <source>
        <dbReference type="Proteomes" id="UP000192731"/>
    </source>
</evidence>
<reference evidence="2 3" key="1">
    <citation type="submission" date="2017-04" db="EMBL/GenBank/DDBJ databases">
        <authorList>
            <person name="Afonso C.L."/>
            <person name="Miller P.J."/>
            <person name="Scott M.A."/>
            <person name="Spackman E."/>
            <person name="Goraichik I."/>
            <person name="Dimitrov K.M."/>
            <person name="Suarez D.L."/>
            <person name="Swayne D.E."/>
        </authorList>
    </citation>
    <scope>NUCLEOTIDE SEQUENCE [LARGE SCALE GENOMIC DNA]</scope>
    <source>
        <strain evidence="2 3">DSM 11270</strain>
    </source>
</reference>
<dbReference type="SUPFAM" id="SSF51182">
    <property type="entry name" value="RmlC-like cupins"/>
    <property type="match status" value="1"/>
</dbReference>
<name>A0A1W1UYJ3_DESTI</name>
<dbReference type="Gene3D" id="2.60.120.10">
    <property type="entry name" value="Jelly Rolls"/>
    <property type="match status" value="1"/>
</dbReference>
<accession>A0A1W1UYJ3</accession>
<organism evidence="2 3">
    <name type="scientific">Desulfonispora thiosulfatigenes DSM 11270</name>
    <dbReference type="NCBI Taxonomy" id="656914"/>
    <lineage>
        <taxon>Bacteria</taxon>
        <taxon>Bacillati</taxon>
        <taxon>Bacillota</taxon>
        <taxon>Clostridia</taxon>
        <taxon>Eubacteriales</taxon>
        <taxon>Peptococcaceae</taxon>
        <taxon>Desulfonispora</taxon>
    </lineage>
</organism>
<proteinExistence type="predicted"/>
<protein>
    <submittedName>
        <fullName evidence="2">Cupin 2 domain-containing protein</fullName>
    </submittedName>
</protein>
<dbReference type="RefSeq" id="WP_084052493.1">
    <property type="nucleotide sequence ID" value="NZ_FWWT01000012.1"/>
</dbReference>
<dbReference type="Pfam" id="PF07883">
    <property type="entry name" value="Cupin_2"/>
    <property type="match status" value="1"/>
</dbReference>
<dbReference type="AlphaFoldDB" id="A0A1W1UYJ3"/>
<dbReference type="OrthoDB" id="9798585at2"/>